<keyword evidence="2" id="KW-1185">Reference proteome</keyword>
<reference evidence="1" key="1">
    <citation type="journal article" date="2019" name="PLoS Negl. Trop. Dis.">
        <title>Revisiting the worldwide diversity of Leptospira species in the environment.</title>
        <authorList>
            <person name="Vincent A.T."/>
            <person name="Schiettekatte O."/>
            <person name="Bourhy P."/>
            <person name="Veyrier F.J."/>
            <person name="Picardeau M."/>
        </authorList>
    </citation>
    <scope>NUCLEOTIDE SEQUENCE [LARGE SCALE GENOMIC DNA]</scope>
    <source>
        <strain evidence="1">201702454</strain>
    </source>
</reference>
<name>A0A4R9JTW0_9LEPT</name>
<dbReference type="AlphaFoldDB" id="A0A4R9JTW0"/>
<accession>A0A4R9JTW0</accession>
<proteinExistence type="predicted"/>
<gene>
    <name evidence="1" type="ORF">EHQ59_03755</name>
</gene>
<evidence type="ECO:0000313" key="2">
    <source>
        <dbReference type="Proteomes" id="UP000297609"/>
    </source>
</evidence>
<protein>
    <submittedName>
        <fullName evidence="1">Uncharacterized protein</fullName>
    </submittedName>
</protein>
<dbReference type="EMBL" id="RQGG01000010">
    <property type="protein sequence ID" value="TGL55670.1"/>
    <property type="molecule type" value="Genomic_DNA"/>
</dbReference>
<sequence>MTVGMISIPTGFLLAQESKATRLELEAESYESRGYFKKGQELREKIKKIRTQNYQRGYAEPDYIPPNQNIPASNNGSLEFFNGKWEVGFRGYQNASMFRSGKEWSFDDARIAFQAGTPYFPRSEIGYQNIRSLPFINEWNDKRRESNTISPRIAYRHSSKKWGLEYVHFQSNTSRNYFTFGYVDTFQYGNQIDAFKNADHKLVVQVFEEYSSNKGFSWEFGLRFGGMNTQSAQHSMTLGQTSLFKDQINYIAPSTGFKFYHHFTNVWSYELGGDLFFTPEAKLKYKRDLFTTAGGYTRFSGERIAYEEAYSIFSEKNLDTVLIGLNLFSQLNWQPLANHKFHLGVQYLEYNWRANESRAPGYRAVNIESYVAAVKDYYLSSGYYEGDGQNGRPNRSYAIANLYLGYTYVF</sequence>
<evidence type="ECO:0000313" key="1">
    <source>
        <dbReference type="EMBL" id="TGL55670.1"/>
    </source>
</evidence>
<dbReference type="Proteomes" id="UP000297609">
    <property type="component" value="Unassembled WGS sequence"/>
</dbReference>
<organism evidence="1 2">
    <name type="scientific">Leptospira kemamanensis</name>
    <dbReference type="NCBI Taxonomy" id="2484942"/>
    <lineage>
        <taxon>Bacteria</taxon>
        <taxon>Pseudomonadati</taxon>
        <taxon>Spirochaetota</taxon>
        <taxon>Spirochaetia</taxon>
        <taxon>Leptospirales</taxon>
        <taxon>Leptospiraceae</taxon>
        <taxon>Leptospira</taxon>
    </lineage>
</organism>
<comment type="caution">
    <text evidence="1">The sequence shown here is derived from an EMBL/GenBank/DDBJ whole genome shotgun (WGS) entry which is preliminary data.</text>
</comment>
<dbReference type="OrthoDB" id="339076at2"/>